<dbReference type="SUPFAM" id="SSF53335">
    <property type="entry name" value="S-adenosyl-L-methionine-dependent methyltransferases"/>
    <property type="match status" value="1"/>
</dbReference>
<evidence type="ECO:0000313" key="1">
    <source>
        <dbReference type="EMBL" id="MBC8432940.1"/>
    </source>
</evidence>
<organism evidence="1 2">
    <name type="scientific">Candidatus Desulfatibia vada</name>
    <dbReference type="NCBI Taxonomy" id="2841696"/>
    <lineage>
        <taxon>Bacteria</taxon>
        <taxon>Pseudomonadati</taxon>
        <taxon>Thermodesulfobacteriota</taxon>
        <taxon>Desulfobacteria</taxon>
        <taxon>Desulfobacterales</taxon>
        <taxon>Desulfobacterales incertae sedis</taxon>
        <taxon>Candidatus Desulfatibia</taxon>
    </lineage>
</organism>
<name>A0A8J6P0C1_9BACT</name>
<dbReference type="InterPro" id="IPR029063">
    <property type="entry name" value="SAM-dependent_MTases_sf"/>
</dbReference>
<dbReference type="GO" id="GO:0008168">
    <property type="term" value="F:methyltransferase activity"/>
    <property type="evidence" value="ECO:0007669"/>
    <property type="project" value="UniProtKB-KW"/>
</dbReference>
<comment type="caution">
    <text evidence="1">The sequence shown here is derived from an EMBL/GenBank/DDBJ whole genome shotgun (WGS) entry which is preliminary data.</text>
</comment>
<dbReference type="Pfam" id="PF13489">
    <property type="entry name" value="Methyltransf_23"/>
    <property type="match status" value="1"/>
</dbReference>
<dbReference type="Gene3D" id="3.40.50.150">
    <property type="entry name" value="Vaccinia Virus protein VP39"/>
    <property type="match status" value="1"/>
</dbReference>
<evidence type="ECO:0000313" key="2">
    <source>
        <dbReference type="Proteomes" id="UP000605201"/>
    </source>
</evidence>
<keyword evidence="1" id="KW-0808">Transferase</keyword>
<protein>
    <submittedName>
        <fullName evidence="1">Methyltransferase domain-containing protein</fullName>
    </submittedName>
</protein>
<feature type="non-terminal residue" evidence="1">
    <location>
        <position position="85"/>
    </location>
</feature>
<keyword evidence="1" id="KW-0489">Methyltransferase</keyword>
<dbReference type="AlphaFoldDB" id="A0A8J6P0C1"/>
<sequence>MKKITNLAGFQLFSHQRRKKNLIKLILQTFPKGSSILDVGCASGDISVELSLHGYRVHGIDIEPNRLCRSSRTLDLTTHVLRDTN</sequence>
<dbReference type="EMBL" id="JACNIG010000255">
    <property type="protein sequence ID" value="MBC8432940.1"/>
    <property type="molecule type" value="Genomic_DNA"/>
</dbReference>
<dbReference type="Proteomes" id="UP000605201">
    <property type="component" value="Unassembled WGS sequence"/>
</dbReference>
<accession>A0A8J6P0C1</accession>
<proteinExistence type="predicted"/>
<gene>
    <name evidence="1" type="ORF">H8D96_13600</name>
</gene>
<dbReference type="GO" id="GO:0032259">
    <property type="term" value="P:methylation"/>
    <property type="evidence" value="ECO:0007669"/>
    <property type="project" value="UniProtKB-KW"/>
</dbReference>
<reference evidence="1 2" key="1">
    <citation type="submission" date="2020-08" db="EMBL/GenBank/DDBJ databases">
        <title>Bridging the membrane lipid divide: bacteria of the FCB group superphylum have the potential to synthesize archaeal ether lipids.</title>
        <authorList>
            <person name="Villanueva L."/>
            <person name="Von Meijenfeldt F.A.B."/>
            <person name="Westbye A.B."/>
            <person name="Yadav S."/>
            <person name="Hopmans E.C."/>
            <person name="Dutilh B.E."/>
            <person name="Sinninghe Damste J.S."/>
        </authorList>
    </citation>
    <scope>NUCLEOTIDE SEQUENCE [LARGE SCALE GENOMIC DNA]</scope>
    <source>
        <strain evidence="1">NIOZ-UU17</strain>
    </source>
</reference>